<evidence type="ECO:0000313" key="6">
    <source>
        <dbReference type="Proteomes" id="UP000192903"/>
    </source>
</evidence>
<evidence type="ECO:0000259" key="4">
    <source>
        <dbReference type="Pfam" id="PF08450"/>
    </source>
</evidence>
<dbReference type="OrthoDB" id="2633250at2"/>
<keyword evidence="6" id="KW-1185">Reference proteome</keyword>
<protein>
    <submittedName>
        <fullName evidence="5">Sugar lactone lactonase YvrE</fullName>
    </submittedName>
</protein>
<comment type="cofactor">
    <cofactor evidence="3">
        <name>Zn(2+)</name>
        <dbReference type="ChEBI" id="CHEBI:29105"/>
    </cofactor>
    <text evidence="3">Binds 1 divalent metal cation per subunit.</text>
</comment>
<dbReference type="PANTHER" id="PTHR10907">
    <property type="entry name" value="REGUCALCIN"/>
    <property type="match status" value="1"/>
</dbReference>
<gene>
    <name evidence="5" type="ORF">SAMN02982989_0827</name>
</gene>
<proteinExistence type="inferred from homology"/>
<dbReference type="Proteomes" id="UP000192903">
    <property type="component" value="Unassembled WGS sequence"/>
</dbReference>
<organism evidence="5 6">
    <name type="scientific">Xaviernesmea oryzae</name>
    <dbReference type="NCBI Taxonomy" id="464029"/>
    <lineage>
        <taxon>Bacteria</taxon>
        <taxon>Pseudomonadati</taxon>
        <taxon>Pseudomonadota</taxon>
        <taxon>Alphaproteobacteria</taxon>
        <taxon>Hyphomicrobiales</taxon>
        <taxon>Rhizobiaceae</taxon>
        <taxon>Rhizobium/Agrobacterium group</taxon>
        <taxon>Xaviernesmea</taxon>
    </lineage>
</organism>
<feature type="binding site" evidence="3">
    <location>
        <position position="191"/>
    </location>
    <ligand>
        <name>a divalent metal cation</name>
        <dbReference type="ChEBI" id="CHEBI:60240"/>
    </ligand>
</feature>
<feature type="binding site" evidence="3">
    <location>
        <position position="96"/>
    </location>
    <ligand>
        <name>substrate</name>
    </ligand>
</feature>
<sequence length="285" mass="32090">MSDIFDARRCELGEGAFWHPERQQFFWFDITGKALLSRERDKEFQWQFDECVSAAGWISRTELLVASETGLWRMDIDTGSREIVADFPSEPHLRSNDGRADPWGGFWIGTMGKRSEHEAGAVWRYYRGEMRKLYPGISIPNAICFDAGRSLGYFADTRLRRVWSVRLDRDGWPAQAPELFLDLAANGVSPDGAVTDCEGNFWNAQWGAGRVACYAPDGREIAVHHFDAVRISCPAIGGTDLDQLFATSAQQGMTPEARLVEPHAGMTFCRRVQAKGIEEYRVVLG</sequence>
<evidence type="ECO:0000256" key="2">
    <source>
        <dbReference type="PIRSR" id="PIRSR605511-1"/>
    </source>
</evidence>
<name>A0A1X7FU85_9HYPH</name>
<dbReference type="GO" id="GO:0004341">
    <property type="term" value="F:gluconolactonase activity"/>
    <property type="evidence" value="ECO:0007669"/>
    <property type="project" value="TreeGrafter"/>
</dbReference>
<feature type="binding site" evidence="3">
    <location>
        <position position="94"/>
    </location>
    <ligand>
        <name>substrate</name>
    </ligand>
</feature>
<reference evidence="6" key="1">
    <citation type="submission" date="2017-04" db="EMBL/GenBank/DDBJ databases">
        <authorList>
            <person name="Varghese N."/>
            <person name="Submissions S."/>
        </authorList>
    </citation>
    <scope>NUCLEOTIDE SEQUENCE [LARGE SCALE GENOMIC DNA]</scope>
    <source>
        <strain evidence="6">B4P</strain>
    </source>
</reference>
<dbReference type="RefSeq" id="WP_085424010.1">
    <property type="nucleotide sequence ID" value="NZ_FXAF01000008.1"/>
</dbReference>
<dbReference type="PANTHER" id="PTHR10907:SF47">
    <property type="entry name" value="REGUCALCIN"/>
    <property type="match status" value="1"/>
</dbReference>
<dbReference type="GO" id="GO:0019853">
    <property type="term" value="P:L-ascorbic acid biosynthetic process"/>
    <property type="evidence" value="ECO:0007669"/>
    <property type="project" value="TreeGrafter"/>
</dbReference>
<comment type="similarity">
    <text evidence="1">Belongs to the SMP-30/CGR1 family.</text>
</comment>
<feature type="binding site" evidence="3">
    <location>
        <position position="141"/>
    </location>
    <ligand>
        <name>a divalent metal cation</name>
        <dbReference type="ChEBI" id="CHEBI:60240"/>
    </ligand>
</feature>
<dbReference type="AlphaFoldDB" id="A0A1X7FU85"/>
<feature type="active site" description="Proton donor/acceptor" evidence="2">
    <location>
        <position position="191"/>
    </location>
</feature>
<keyword evidence="3" id="KW-0862">Zinc</keyword>
<evidence type="ECO:0000256" key="1">
    <source>
        <dbReference type="ARBA" id="ARBA00008853"/>
    </source>
</evidence>
<dbReference type="Pfam" id="PF08450">
    <property type="entry name" value="SGL"/>
    <property type="match status" value="1"/>
</dbReference>
<evidence type="ECO:0000256" key="3">
    <source>
        <dbReference type="PIRSR" id="PIRSR605511-2"/>
    </source>
</evidence>
<dbReference type="Gene3D" id="2.120.10.30">
    <property type="entry name" value="TolB, C-terminal domain"/>
    <property type="match status" value="1"/>
</dbReference>
<evidence type="ECO:0000313" key="5">
    <source>
        <dbReference type="EMBL" id="SMF58731.1"/>
    </source>
</evidence>
<feature type="binding site" evidence="3">
    <location>
        <position position="14"/>
    </location>
    <ligand>
        <name>a divalent metal cation</name>
        <dbReference type="ChEBI" id="CHEBI:60240"/>
    </ligand>
</feature>
<dbReference type="STRING" id="464029.SAMN02982989_0827"/>
<dbReference type="PRINTS" id="PR01790">
    <property type="entry name" value="SMP30FAMILY"/>
</dbReference>
<accession>A0A1X7FU85</accession>
<dbReference type="EMBL" id="FXAF01000008">
    <property type="protein sequence ID" value="SMF58731.1"/>
    <property type="molecule type" value="Genomic_DNA"/>
</dbReference>
<dbReference type="InterPro" id="IPR011042">
    <property type="entry name" value="6-blade_b-propeller_TolB-like"/>
</dbReference>
<keyword evidence="3" id="KW-0479">Metal-binding</keyword>
<dbReference type="SUPFAM" id="SSF63829">
    <property type="entry name" value="Calcium-dependent phosphotriesterase"/>
    <property type="match status" value="1"/>
</dbReference>
<dbReference type="GO" id="GO:0005509">
    <property type="term" value="F:calcium ion binding"/>
    <property type="evidence" value="ECO:0007669"/>
    <property type="project" value="TreeGrafter"/>
</dbReference>
<dbReference type="InterPro" id="IPR005511">
    <property type="entry name" value="SMP-30"/>
</dbReference>
<dbReference type="InterPro" id="IPR013658">
    <property type="entry name" value="SGL"/>
</dbReference>
<feature type="domain" description="SMP-30/Gluconolactonase/LRE-like region" evidence="4">
    <location>
        <begin position="12"/>
        <end position="250"/>
    </location>
</feature>